<evidence type="ECO:0000256" key="7">
    <source>
        <dbReference type="ARBA" id="ARBA00023242"/>
    </source>
</evidence>
<sequence>MTSLAEQLSQIATKSTNSLNLKAQKAAHSQSLIFEPRIAASQDFDTIYTICLEGFQELCQLDPRFVRFGRSIFSQQSKNEERNQMTKRENDELDTVLEEFLGLVGARLLLKPGLKAVEWLVRRFRVHEHNTVFMVMTFLPYHSAPIFATLLSILPAVMPPTLKFLFPYKRALANPPRHAIVHAMANNSSLCASFNSFVIRVSKLQYHHHTLISFWAGLMTEAVAGVVDLSRSGRKNVQQHNQEDVLLRILPVLNEGLSLKKAPGLRIGCYMLLTVLASKLRLDDNVLTGVMEAVAVGWTKDTRDSGMLCLAVVAQEREAVRLPRALTRELMKSDELAKELTTLSRRCRVDKLTLGLVLGVSDRIGRADLHGLPFVEHVLENRILLDSQAAGAVKSILLAVQSVDLGDAEAHSRLADLVTRLTQSEALKEVTVKAINDSSIDVDALEMKLQTVVRSLDTQLTAAEDVEMQDHPARSMERDEKSLGDAFAMVATRTADEVSFLAHSASRIYPSLSQAFLIAAASSTDLEKFADLPVSVKSAPHEALTASLFIRIWCGPYPVLARTAALRSTQKYVTQPNSSPIDFQAMIPYLLTALADSAEKVRRAASELAAAVYGFYKKANKEGKRSSAAKLWGFDDLYGSGAMTDDVKWLTFDEARRFMRDVIVPNLEECILDNNHISQVIGHAISGLASAQQASSRTETITLKSSMRLSVFSFLASHIVNTPLYVVKLKVLAMLNRVEKVGGNSRTKQLLPLLKRWIVSGEDEIDQRCKSEHIELKEIEDQMVDVVASSDKGEGLQTLQSIILATSEVVRPSLIRAALRRIRHLWPSLKADSKISVAQFLLNFSLNTQVASPVSQEFQVDAMDILRTAVLPSDVLSTFVDQLPITANMPDKSPATKRRRTTHNEMVALHTQDSREMAVAIRKVTFVLELVDSSKPEKNPHLLRGLFQVLSEIQHYKTEVGSELAYLQGLVLGCLLASDQPDSKIDPSAVRADLLIDCVRSTSSPQVQNAALLLVASLAVISPELVLHSVMPIFTFMSTNLLSQDDDYSAHVIDQTVHQVIPPLVDALRKRKGHPVVGASELLLSFVAAYEHVPVHRRISLFTSLVETLGPDEFLFALLAMLAEKYPLDDDILPFALELSSHFSAEIRLSTAVKYLGLISDALNRDHTILEPLLGLTDAEEKSGRDVAQKLLPLLPKLLSSRRLISRIGKLLQQDDIDSARLRDVFGSLLEKVLGLADDVESDRELRGFGGTLLESVLGLLSTVELVKSVEGLLARPNDELRRKILKSLEMRIRKESQSNQTSQKAILGFVPHLVTIVSKSPDVLLTHTSITCIDVIAEKYGKKDPEAIAAAADVISGAQGLSNADDRLRLISILCLASMVGVLGTRILPILPRALPVVLTHLEASLEEHTSNVRIHNAAFSFLGALLVHVPWIITGTYLDSILGLSHKSAARSLSEGAGESRVEVLSLVATQIDPKECLAAVGRKWEASNEYGPSATREHLGVLDMCIDKHTKSVVVKNTQVLMRFFLDAFDLRRKWVSRGEHTGDIEEIEGAIVDVAIKMIFKLNDVTFRPIFVKLLEWASRSLPKKDEAGRTLRLISFYNFLDSFLERLRSIVTGYYSYVIDNAVEILKAPTTGKSTSRSLWSAVLRTLQKSFVSDQDEFWQSPDHFNKIVAPLLSQISNSQSLPVEQEVIPVIVELAAAADSGDHHKEINTTLLKHMRSGDSKARLMAVKCEQELVTRLGEEWLALLPEILPLISELQEDDDEDVERETHRLIVKIEGVLGEPLDSMLQ</sequence>
<dbReference type="Pfam" id="PF08146">
    <property type="entry name" value="BP28CT"/>
    <property type="match status" value="1"/>
</dbReference>
<proteinExistence type="inferred from homology"/>
<dbReference type="GO" id="GO:0045943">
    <property type="term" value="P:positive regulation of transcription by RNA polymerase I"/>
    <property type="evidence" value="ECO:0007669"/>
    <property type="project" value="TreeGrafter"/>
</dbReference>
<evidence type="ECO:0000256" key="2">
    <source>
        <dbReference type="ARBA" id="ARBA00010559"/>
    </source>
</evidence>
<dbReference type="Pfam" id="PF23243">
    <property type="entry name" value="HEAT_HEATR1"/>
    <property type="match status" value="1"/>
</dbReference>
<keyword evidence="10" id="KW-1133">Transmembrane helix</keyword>
<dbReference type="GO" id="GO:0030686">
    <property type="term" value="C:90S preribosome"/>
    <property type="evidence" value="ECO:0007669"/>
    <property type="project" value="TreeGrafter"/>
</dbReference>
<keyword evidence="8 10" id="KW-0687">Ribonucleoprotein</keyword>
<dbReference type="PANTHER" id="PTHR13457:SF1">
    <property type="entry name" value="HEAT REPEAT-CONTAINING PROTEIN 1"/>
    <property type="match status" value="1"/>
</dbReference>
<feature type="transmembrane region" description="Helical" evidence="10">
    <location>
        <begin position="132"/>
        <end position="158"/>
    </location>
</feature>
<evidence type="ECO:0000313" key="12">
    <source>
        <dbReference type="EMBL" id="KAH0558421.1"/>
    </source>
</evidence>
<comment type="function">
    <text evidence="9">Involved in nucleolar processing of pre-18S ribosomal RNA. Involved in ribosome biosynthesis.</text>
</comment>
<dbReference type="Proteomes" id="UP000750711">
    <property type="component" value="Unassembled WGS sequence"/>
</dbReference>
<dbReference type="Pfam" id="PF12397">
    <property type="entry name" value="U3snoRNP10"/>
    <property type="match status" value="1"/>
</dbReference>
<dbReference type="GO" id="GO:0000462">
    <property type="term" value="P:maturation of SSU-rRNA from tricistronic rRNA transcript (SSU-rRNA, 5.8S rRNA, LSU-rRNA)"/>
    <property type="evidence" value="ECO:0007669"/>
    <property type="project" value="TreeGrafter"/>
</dbReference>
<dbReference type="SUPFAM" id="SSF48371">
    <property type="entry name" value="ARM repeat"/>
    <property type="match status" value="1"/>
</dbReference>
<gene>
    <name evidence="12" type="ORF">GP486_004920</name>
</gene>
<evidence type="ECO:0000256" key="10">
    <source>
        <dbReference type="RuleBase" id="RU367065"/>
    </source>
</evidence>
<dbReference type="InterPro" id="IPR022125">
    <property type="entry name" value="U3snoRNP10_N"/>
</dbReference>
<comment type="subunit">
    <text evidence="3 10">Component of the ribosomal small subunit (SSU) processome.</text>
</comment>
<evidence type="ECO:0000256" key="6">
    <source>
        <dbReference type="ARBA" id="ARBA00022552"/>
    </source>
</evidence>
<evidence type="ECO:0000256" key="5">
    <source>
        <dbReference type="ARBA" id="ARBA00022517"/>
    </source>
</evidence>
<name>A0A9P8RN74_9PEZI</name>
<keyword evidence="6 10" id="KW-0698">rRNA processing</keyword>
<protein>
    <recommendedName>
        <fullName evidence="4 10">U3 small nucleolar RNA-associated protein 10</fullName>
    </recommendedName>
</protein>
<comment type="caution">
    <text evidence="12">The sequence shown here is derived from an EMBL/GenBank/DDBJ whole genome shotgun (WGS) entry which is preliminary data.</text>
</comment>
<dbReference type="GO" id="GO:0034455">
    <property type="term" value="C:t-UTP complex"/>
    <property type="evidence" value="ECO:0007669"/>
    <property type="project" value="TreeGrafter"/>
</dbReference>
<feature type="domain" description="BP28 C-terminal" evidence="11">
    <location>
        <begin position="1514"/>
        <end position="1663"/>
    </location>
</feature>
<evidence type="ECO:0000256" key="4">
    <source>
        <dbReference type="ARBA" id="ARBA00015399"/>
    </source>
</evidence>
<dbReference type="EMBL" id="JAGHQM010000849">
    <property type="protein sequence ID" value="KAH0558421.1"/>
    <property type="molecule type" value="Genomic_DNA"/>
</dbReference>
<dbReference type="InterPro" id="IPR011989">
    <property type="entry name" value="ARM-like"/>
</dbReference>
<keyword evidence="7 10" id="KW-0539">Nucleus</keyword>
<keyword evidence="10" id="KW-0472">Membrane</keyword>
<comment type="similarity">
    <text evidence="2 10">Belongs to the HEATR1/UTP10 family.</text>
</comment>
<evidence type="ECO:0000256" key="3">
    <source>
        <dbReference type="ARBA" id="ARBA00011399"/>
    </source>
</evidence>
<evidence type="ECO:0000313" key="13">
    <source>
        <dbReference type="Proteomes" id="UP000750711"/>
    </source>
</evidence>
<evidence type="ECO:0000256" key="8">
    <source>
        <dbReference type="ARBA" id="ARBA00023274"/>
    </source>
</evidence>
<dbReference type="PANTHER" id="PTHR13457">
    <property type="entry name" value="BAP28"/>
    <property type="match status" value="1"/>
</dbReference>
<dbReference type="SMART" id="SM01036">
    <property type="entry name" value="BP28CT"/>
    <property type="match status" value="1"/>
</dbReference>
<dbReference type="InterPro" id="IPR056473">
    <property type="entry name" value="HEAT_Utp10/HEAT1"/>
</dbReference>
<organism evidence="12 13">
    <name type="scientific">Trichoglossum hirsutum</name>
    <dbReference type="NCBI Taxonomy" id="265104"/>
    <lineage>
        <taxon>Eukaryota</taxon>
        <taxon>Fungi</taxon>
        <taxon>Dikarya</taxon>
        <taxon>Ascomycota</taxon>
        <taxon>Pezizomycotina</taxon>
        <taxon>Geoglossomycetes</taxon>
        <taxon>Geoglossales</taxon>
        <taxon>Geoglossaceae</taxon>
        <taxon>Trichoglossum</taxon>
    </lineage>
</organism>
<dbReference type="Gene3D" id="1.25.10.10">
    <property type="entry name" value="Leucine-rich Repeat Variant"/>
    <property type="match status" value="2"/>
</dbReference>
<dbReference type="GO" id="GO:0032040">
    <property type="term" value="C:small-subunit processome"/>
    <property type="evidence" value="ECO:0007669"/>
    <property type="project" value="TreeGrafter"/>
</dbReference>
<evidence type="ECO:0000259" key="11">
    <source>
        <dbReference type="SMART" id="SM01036"/>
    </source>
</evidence>
<keyword evidence="5 10" id="KW-0690">Ribosome biogenesis</keyword>
<reference evidence="12" key="1">
    <citation type="submission" date="2021-03" db="EMBL/GenBank/DDBJ databases">
        <title>Comparative genomics and phylogenomic investigation of the class Geoglossomycetes provide insights into ecological specialization and systematics.</title>
        <authorList>
            <person name="Melie T."/>
            <person name="Pirro S."/>
            <person name="Miller A.N."/>
            <person name="Quandt A."/>
        </authorList>
    </citation>
    <scope>NUCLEOTIDE SEQUENCE</scope>
    <source>
        <strain evidence="12">CAQ_001_2017</strain>
    </source>
</reference>
<accession>A0A9P8RN74</accession>
<keyword evidence="10" id="KW-0812">Transmembrane</keyword>
<dbReference type="GO" id="GO:0030515">
    <property type="term" value="F:snoRNA binding"/>
    <property type="evidence" value="ECO:0007669"/>
    <property type="project" value="TreeGrafter"/>
</dbReference>
<evidence type="ECO:0000256" key="9">
    <source>
        <dbReference type="ARBA" id="ARBA00025076"/>
    </source>
</evidence>
<dbReference type="InterPro" id="IPR012954">
    <property type="entry name" value="BP28_C_dom"/>
</dbReference>
<comment type="subcellular location">
    <subcellularLocation>
        <location evidence="1 10">Nucleus</location>
        <location evidence="1 10">Nucleolus</location>
    </subcellularLocation>
</comment>
<evidence type="ECO:0000256" key="1">
    <source>
        <dbReference type="ARBA" id="ARBA00004604"/>
    </source>
</evidence>
<dbReference type="InterPro" id="IPR040191">
    <property type="entry name" value="UTP10"/>
</dbReference>
<keyword evidence="13" id="KW-1185">Reference proteome</keyword>
<dbReference type="InterPro" id="IPR016024">
    <property type="entry name" value="ARM-type_fold"/>
</dbReference>